<dbReference type="PANTHER" id="PTHR47027:SF20">
    <property type="entry name" value="REVERSE TRANSCRIPTASE-LIKE PROTEIN WITH RNA-DIRECTED DNA POLYMERASE DOMAIN"/>
    <property type="match status" value="1"/>
</dbReference>
<reference evidence="2 3" key="1">
    <citation type="journal article" date="2021" name="Elife">
        <title>Chloroplast acquisition without the gene transfer in kleptoplastic sea slugs, Plakobranchus ocellatus.</title>
        <authorList>
            <person name="Maeda T."/>
            <person name="Takahashi S."/>
            <person name="Yoshida T."/>
            <person name="Shimamura S."/>
            <person name="Takaki Y."/>
            <person name="Nagai Y."/>
            <person name="Toyoda A."/>
            <person name="Suzuki Y."/>
            <person name="Arimoto A."/>
            <person name="Ishii H."/>
            <person name="Satoh N."/>
            <person name="Nishiyama T."/>
            <person name="Hasebe M."/>
            <person name="Maruyama T."/>
            <person name="Minagawa J."/>
            <person name="Obokata J."/>
            <person name="Shigenobu S."/>
        </authorList>
    </citation>
    <scope>NUCLEOTIDE SEQUENCE [LARGE SCALE GENOMIC DNA]</scope>
</reference>
<dbReference type="PROSITE" id="PS50878">
    <property type="entry name" value="RT_POL"/>
    <property type="match status" value="1"/>
</dbReference>
<comment type="caution">
    <text evidence="2">The sequence shown here is derived from an EMBL/GenBank/DDBJ whole genome shotgun (WGS) entry which is preliminary data.</text>
</comment>
<keyword evidence="3" id="KW-1185">Reference proteome</keyword>
<sequence length="176" mass="20216">MRESLRPDMSPKQSGFMTDKGTTNAISFSRLMERFKKSKKISTSVSLIILRPLTNKEHVEVFRMPEKIDIDGKDLRVIRNLYRDQTASVRIEGEHSDFKPIKRDVRQRCVMSPDFFTLYSEIIVGNLDYISGGNLRYADDTVLIAESGEQQHQKLLDTAVLKSERMGLSLNVMKTE</sequence>
<dbReference type="Pfam" id="PF00078">
    <property type="entry name" value="RVT_1"/>
    <property type="match status" value="1"/>
</dbReference>
<evidence type="ECO:0000313" key="2">
    <source>
        <dbReference type="EMBL" id="GFO10200.1"/>
    </source>
</evidence>
<gene>
    <name evidence="2" type="ORF">PoB_003670500</name>
</gene>
<feature type="domain" description="Reverse transcriptase" evidence="1">
    <location>
        <begin position="1"/>
        <end position="176"/>
    </location>
</feature>
<dbReference type="EMBL" id="BLXT01004148">
    <property type="protein sequence ID" value="GFO10200.1"/>
    <property type="molecule type" value="Genomic_DNA"/>
</dbReference>
<protein>
    <submittedName>
        <fullName evidence="2">Retrovirus-related pol polyprotein from type-1 retrotransposable element r2</fullName>
    </submittedName>
</protein>
<dbReference type="InterPro" id="IPR000477">
    <property type="entry name" value="RT_dom"/>
</dbReference>
<dbReference type="Proteomes" id="UP000735302">
    <property type="component" value="Unassembled WGS sequence"/>
</dbReference>
<evidence type="ECO:0000313" key="3">
    <source>
        <dbReference type="Proteomes" id="UP000735302"/>
    </source>
</evidence>
<proteinExistence type="predicted"/>
<evidence type="ECO:0000259" key="1">
    <source>
        <dbReference type="PROSITE" id="PS50878"/>
    </source>
</evidence>
<dbReference type="AlphaFoldDB" id="A0AAV4ATG9"/>
<organism evidence="2 3">
    <name type="scientific">Plakobranchus ocellatus</name>
    <dbReference type="NCBI Taxonomy" id="259542"/>
    <lineage>
        <taxon>Eukaryota</taxon>
        <taxon>Metazoa</taxon>
        <taxon>Spiralia</taxon>
        <taxon>Lophotrochozoa</taxon>
        <taxon>Mollusca</taxon>
        <taxon>Gastropoda</taxon>
        <taxon>Heterobranchia</taxon>
        <taxon>Euthyneura</taxon>
        <taxon>Panpulmonata</taxon>
        <taxon>Sacoglossa</taxon>
        <taxon>Placobranchoidea</taxon>
        <taxon>Plakobranchidae</taxon>
        <taxon>Plakobranchus</taxon>
    </lineage>
</organism>
<dbReference type="PANTHER" id="PTHR47027">
    <property type="entry name" value="REVERSE TRANSCRIPTASE DOMAIN-CONTAINING PROTEIN"/>
    <property type="match status" value="1"/>
</dbReference>
<accession>A0AAV4ATG9</accession>
<name>A0AAV4ATG9_9GAST</name>